<keyword evidence="1" id="KW-0812">Transmembrane</keyword>
<protein>
    <submittedName>
        <fullName evidence="2">Uncharacterized protein</fullName>
    </submittedName>
</protein>
<dbReference type="RefSeq" id="WP_147293600.1">
    <property type="nucleotide sequence ID" value="NZ_UFVR01000004.1"/>
</dbReference>
<name>A0A381FJJ9_9FLAO</name>
<feature type="transmembrane region" description="Helical" evidence="1">
    <location>
        <begin position="78"/>
        <end position="97"/>
    </location>
</feature>
<keyword evidence="1" id="KW-1133">Transmembrane helix</keyword>
<dbReference type="EMBL" id="UFVR01000004">
    <property type="protein sequence ID" value="SUX46342.1"/>
    <property type="molecule type" value="Genomic_DNA"/>
</dbReference>
<gene>
    <name evidence="2" type="ORF">NCTC13532_01875</name>
</gene>
<evidence type="ECO:0000313" key="3">
    <source>
        <dbReference type="Proteomes" id="UP000254282"/>
    </source>
</evidence>
<organism evidence="2 3">
    <name type="scientific">Chryseobacterium indoltheticum</name>
    <dbReference type="NCBI Taxonomy" id="254"/>
    <lineage>
        <taxon>Bacteria</taxon>
        <taxon>Pseudomonadati</taxon>
        <taxon>Bacteroidota</taxon>
        <taxon>Flavobacteriia</taxon>
        <taxon>Flavobacteriales</taxon>
        <taxon>Weeksellaceae</taxon>
        <taxon>Chryseobacterium group</taxon>
        <taxon>Chryseobacterium</taxon>
    </lineage>
</organism>
<dbReference type="Proteomes" id="UP000254282">
    <property type="component" value="Unassembled WGS sequence"/>
</dbReference>
<feature type="transmembrane region" description="Helical" evidence="1">
    <location>
        <begin position="103"/>
        <end position="123"/>
    </location>
</feature>
<dbReference type="AlphaFoldDB" id="A0A381FJJ9"/>
<sequence length="143" mass="16444">MTTLRFHRTSEYNNMLRDFKIYLDGKHIGNIANGETADFVIEAGKHIVITKIDWCMSPEVLIDIHENEIISLKTGGFLHGRFIMILSLIIIALHFVLTTLADFNYLIFLVLPIFLLQIYYITVGRKKYLILKKTSINSPISSI</sequence>
<proteinExistence type="predicted"/>
<accession>A0A381FJJ9</accession>
<reference evidence="2 3" key="1">
    <citation type="submission" date="2018-06" db="EMBL/GenBank/DDBJ databases">
        <authorList>
            <consortium name="Pathogen Informatics"/>
            <person name="Doyle S."/>
        </authorList>
    </citation>
    <scope>NUCLEOTIDE SEQUENCE [LARGE SCALE GENOMIC DNA]</scope>
    <source>
        <strain evidence="2 3">NCTC13532</strain>
    </source>
</reference>
<keyword evidence="1" id="KW-0472">Membrane</keyword>
<evidence type="ECO:0000313" key="2">
    <source>
        <dbReference type="EMBL" id="SUX46342.1"/>
    </source>
</evidence>
<evidence type="ECO:0000256" key="1">
    <source>
        <dbReference type="SAM" id="Phobius"/>
    </source>
</evidence>